<organism evidence="1 2">
    <name type="scientific">Youngiibacter multivorans</name>
    <dbReference type="NCBI Taxonomy" id="937251"/>
    <lineage>
        <taxon>Bacteria</taxon>
        <taxon>Bacillati</taxon>
        <taxon>Bacillota</taxon>
        <taxon>Clostridia</taxon>
        <taxon>Eubacteriales</taxon>
        <taxon>Clostridiaceae</taxon>
        <taxon>Youngiibacter</taxon>
    </lineage>
</organism>
<dbReference type="EMBL" id="JAGGKC010000037">
    <property type="protein sequence ID" value="MBP1920710.1"/>
    <property type="molecule type" value="Genomic_DNA"/>
</dbReference>
<keyword evidence="2" id="KW-1185">Reference proteome</keyword>
<dbReference type="Pfam" id="PF14189">
    <property type="entry name" value="DUF4312"/>
    <property type="match status" value="1"/>
</dbReference>
<evidence type="ECO:0000313" key="1">
    <source>
        <dbReference type="EMBL" id="MBP1920710.1"/>
    </source>
</evidence>
<dbReference type="Proteomes" id="UP001519271">
    <property type="component" value="Unassembled WGS sequence"/>
</dbReference>
<dbReference type="InterPro" id="IPR020037">
    <property type="entry name" value="DUF4312"/>
</dbReference>
<reference evidence="1 2" key="1">
    <citation type="submission" date="2021-03" db="EMBL/GenBank/DDBJ databases">
        <title>Genomic Encyclopedia of Type Strains, Phase IV (KMG-IV): sequencing the most valuable type-strain genomes for metagenomic binning, comparative biology and taxonomic classification.</title>
        <authorList>
            <person name="Goeker M."/>
        </authorList>
    </citation>
    <scope>NUCLEOTIDE SEQUENCE [LARGE SCALE GENOMIC DNA]</scope>
    <source>
        <strain evidence="1 2">DSM 6139</strain>
    </source>
</reference>
<dbReference type="RefSeq" id="WP_209460870.1">
    <property type="nucleotide sequence ID" value="NZ_JAGGKC010000037.1"/>
</dbReference>
<evidence type="ECO:0000313" key="2">
    <source>
        <dbReference type="Proteomes" id="UP001519271"/>
    </source>
</evidence>
<gene>
    <name evidence="1" type="ORF">J2Z34_003225</name>
</gene>
<proteinExistence type="predicted"/>
<protein>
    <submittedName>
        <fullName evidence="1">Uncharacterized protein (TIGR03578 family)</fullName>
    </submittedName>
</protein>
<accession>A0ABS4G817</accession>
<name>A0ABS4G817_9CLOT</name>
<comment type="caution">
    <text evidence="1">The sequence shown here is derived from an EMBL/GenBank/DDBJ whole genome shotgun (WGS) entry which is preliminary data.</text>
</comment>
<sequence length="93" mass="10879">MENCLKELIEVITITGKGTTKKEAVEKAFSNLQKEVFKKVPDPIIHMVPNKVFFRDVRETEKDEAFMYVFMKRTTTTFDVTIDVEVTIKYIEL</sequence>